<dbReference type="Proteomes" id="UP000054770">
    <property type="component" value="Unassembled WGS sequence"/>
</dbReference>
<feature type="compositionally biased region" description="Low complexity" evidence="1">
    <location>
        <begin position="39"/>
        <end position="57"/>
    </location>
</feature>
<gene>
    <name evidence="3" type="ORF">AWB68_01476</name>
</gene>
<proteinExistence type="predicted"/>
<dbReference type="EMBL" id="FCON02000011">
    <property type="protein sequence ID" value="SAL29629.1"/>
    <property type="molecule type" value="Genomic_DNA"/>
</dbReference>
<sequence>MTAKVCAYAFLLLTASASAAPCYSDGDVVTLEGTATRQASRQATSQAASQAASQSQTEAPPARPAWVLSLASPICVDAPAAAQGQRQQSTVTLVQIIDAVPPENARIQLTGKLVTGNVSEYYAVPTAIFVLRQRVLSGQ</sequence>
<dbReference type="RefSeq" id="WP_087643689.1">
    <property type="nucleotide sequence ID" value="NZ_FCON02000011.1"/>
</dbReference>
<evidence type="ECO:0000313" key="3">
    <source>
        <dbReference type="EMBL" id="SAL29629.1"/>
    </source>
</evidence>
<feature type="chain" id="PRO_5011119135" description="Lipoprotein" evidence="2">
    <location>
        <begin position="20"/>
        <end position="139"/>
    </location>
</feature>
<feature type="signal peptide" evidence="2">
    <location>
        <begin position="1"/>
        <end position="19"/>
    </location>
</feature>
<evidence type="ECO:0000256" key="1">
    <source>
        <dbReference type="SAM" id="MobiDB-lite"/>
    </source>
</evidence>
<organism evidence="3 4">
    <name type="scientific">Caballeronia choica</name>
    <dbReference type="NCBI Taxonomy" id="326476"/>
    <lineage>
        <taxon>Bacteria</taxon>
        <taxon>Pseudomonadati</taxon>
        <taxon>Pseudomonadota</taxon>
        <taxon>Betaproteobacteria</taxon>
        <taxon>Burkholderiales</taxon>
        <taxon>Burkholderiaceae</taxon>
        <taxon>Caballeronia</taxon>
    </lineage>
</organism>
<dbReference type="OrthoDB" id="9006980at2"/>
<evidence type="ECO:0000256" key="2">
    <source>
        <dbReference type="SAM" id="SignalP"/>
    </source>
</evidence>
<feature type="region of interest" description="Disordered" evidence="1">
    <location>
        <begin position="39"/>
        <end position="60"/>
    </location>
</feature>
<evidence type="ECO:0008006" key="5">
    <source>
        <dbReference type="Google" id="ProtNLM"/>
    </source>
</evidence>
<accession>A0A158GDB1</accession>
<name>A0A158GDB1_9BURK</name>
<reference evidence="3" key="1">
    <citation type="submission" date="2016-01" db="EMBL/GenBank/DDBJ databases">
        <authorList>
            <person name="Peeters C."/>
        </authorList>
    </citation>
    <scope>NUCLEOTIDE SEQUENCE [LARGE SCALE GENOMIC DNA]</scope>
    <source>
        <strain evidence="3">LMG 22940</strain>
    </source>
</reference>
<keyword evidence="2" id="KW-0732">Signal</keyword>
<evidence type="ECO:0000313" key="4">
    <source>
        <dbReference type="Proteomes" id="UP000054770"/>
    </source>
</evidence>
<comment type="caution">
    <text evidence="3">The sequence shown here is derived from an EMBL/GenBank/DDBJ whole genome shotgun (WGS) entry which is preliminary data.</text>
</comment>
<keyword evidence="4" id="KW-1185">Reference proteome</keyword>
<protein>
    <recommendedName>
        <fullName evidence="5">Lipoprotein</fullName>
    </recommendedName>
</protein>
<dbReference type="AlphaFoldDB" id="A0A158GDB1"/>